<sequence>MLMKYPYKKSTSIREDGPGMRCGIKTAEGSYIIKRQMYILKRTISS</sequence>
<dbReference type="Proteomes" id="UP000315908">
    <property type="component" value="Unassembled WGS sequence"/>
</dbReference>
<dbReference type="AlphaFoldDB" id="A0A562MHW4"/>
<organism evidence="1 2">
    <name type="scientific">Sphingobacterium siyangense</name>
    <dbReference type="NCBI Taxonomy" id="459529"/>
    <lineage>
        <taxon>Bacteria</taxon>
        <taxon>Pseudomonadati</taxon>
        <taxon>Bacteroidota</taxon>
        <taxon>Sphingobacteriia</taxon>
        <taxon>Sphingobacteriales</taxon>
        <taxon>Sphingobacteriaceae</taxon>
        <taxon>Sphingobacterium</taxon>
    </lineage>
</organism>
<reference evidence="1 2" key="1">
    <citation type="journal article" date="2015" name="Stand. Genomic Sci.">
        <title>Genomic Encyclopedia of Bacterial and Archaeal Type Strains, Phase III: the genomes of soil and plant-associated and newly described type strains.</title>
        <authorList>
            <person name="Whitman W.B."/>
            <person name="Woyke T."/>
            <person name="Klenk H.P."/>
            <person name="Zhou Y."/>
            <person name="Lilburn T.G."/>
            <person name="Beck B.J."/>
            <person name="De Vos P."/>
            <person name="Vandamme P."/>
            <person name="Eisen J.A."/>
            <person name="Garrity G."/>
            <person name="Hugenholtz P."/>
            <person name="Kyrpides N.C."/>
        </authorList>
    </citation>
    <scope>NUCLEOTIDE SEQUENCE [LARGE SCALE GENOMIC DNA]</scope>
    <source>
        <strain evidence="1 2">CGMCC 1.6855</strain>
    </source>
</reference>
<protein>
    <submittedName>
        <fullName evidence="1">Uncharacterized protein</fullName>
    </submittedName>
</protein>
<proteinExistence type="predicted"/>
<evidence type="ECO:0000313" key="2">
    <source>
        <dbReference type="Proteomes" id="UP000315908"/>
    </source>
</evidence>
<name>A0A562MHW4_9SPHI</name>
<evidence type="ECO:0000313" key="1">
    <source>
        <dbReference type="EMBL" id="TWI19121.1"/>
    </source>
</evidence>
<accession>A0A562MHW4</accession>
<gene>
    <name evidence="1" type="ORF">IQ31_02865</name>
</gene>
<dbReference type="EMBL" id="VLKR01000014">
    <property type="protein sequence ID" value="TWI19121.1"/>
    <property type="molecule type" value="Genomic_DNA"/>
</dbReference>
<comment type="caution">
    <text evidence="1">The sequence shown here is derived from an EMBL/GenBank/DDBJ whole genome shotgun (WGS) entry which is preliminary data.</text>
</comment>